<proteinExistence type="predicted"/>
<gene>
    <name evidence="2" type="ORF">K9B37_14090</name>
</gene>
<organism evidence="2 3">
    <name type="scientific">Microvirga puerhi</name>
    <dbReference type="NCBI Taxonomy" id="2876078"/>
    <lineage>
        <taxon>Bacteria</taxon>
        <taxon>Pseudomonadati</taxon>
        <taxon>Pseudomonadota</taxon>
        <taxon>Alphaproteobacteria</taxon>
        <taxon>Hyphomicrobiales</taxon>
        <taxon>Methylobacteriaceae</taxon>
        <taxon>Microvirga</taxon>
    </lineage>
</organism>
<name>A0ABS7VPC6_9HYPH</name>
<keyword evidence="1" id="KW-0472">Membrane</keyword>
<comment type="caution">
    <text evidence="2">The sequence shown here is derived from an EMBL/GenBank/DDBJ whole genome shotgun (WGS) entry which is preliminary data.</text>
</comment>
<evidence type="ECO:0000256" key="1">
    <source>
        <dbReference type="SAM" id="Phobius"/>
    </source>
</evidence>
<keyword evidence="3" id="KW-1185">Reference proteome</keyword>
<protein>
    <recommendedName>
        <fullName evidence="4">Cation transporter</fullName>
    </recommendedName>
</protein>
<feature type="transmembrane region" description="Helical" evidence="1">
    <location>
        <begin position="30"/>
        <end position="52"/>
    </location>
</feature>
<sequence length="53" mass="5763">MSHHDHTHGHRHAPRAVAAVPTFSLLRLSAWQRVVGASVVLAGLWLSVFLVLG</sequence>
<dbReference type="EMBL" id="JAIRBM010000009">
    <property type="protein sequence ID" value="MBZ6077406.1"/>
    <property type="molecule type" value="Genomic_DNA"/>
</dbReference>
<evidence type="ECO:0000313" key="3">
    <source>
        <dbReference type="Proteomes" id="UP000704176"/>
    </source>
</evidence>
<keyword evidence="1" id="KW-1133">Transmembrane helix</keyword>
<evidence type="ECO:0000313" key="2">
    <source>
        <dbReference type="EMBL" id="MBZ6077406.1"/>
    </source>
</evidence>
<evidence type="ECO:0008006" key="4">
    <source>
        <dbReference type="Google" id="ProtNLM"/>
    </source>
</evidence>
<accession>A0ABS7VPC6</accession>
<dbReference type="Proteomes" id="UP000704176">
    <property type="component" value="Unassembled WGS sequence"/>
</dbReference>
<keyword evidence="1" id="KW-0812">Transmembrane</keyword>
<reference evidence="2 3" key="1">
    <citation type="submission" date="2021-09" db="EMBL/GenBank/DDBJ databases">
        <title>The complete genome sequence of a new microorganism.</title>
        <authorList>
            <person name="Zi Z."/>
        </authorList>
    </citation>
    <scope>NUCLEOTIDE SEQUENCE [LARGE SCALE GENOMIC DNA]</scope>
    <source>
        <strain evidence="2 3">WGZ8</strain>
    </source>
</reference>